<name>A0A1M5K633_9RHOB</name>
<evidence type="ECO:0000313" key="1">
    <source>
        <dbReference type="EMBL" id="SHG48268.1"/>
    </source>
</evidence>
<proteinExistence type="predicted"/>
<accession>A0A1M5K633</accession>
<gene>
    <name evidence="1" type="ORF">SAMN04488044_0880</name>
</gene>
<keyword evidence="2" id="KW-1185">Reference proteome</keyword>
<dbReference type="STRING" id="870908.SAMN04488044_0880"/>
<evidence type="ECO:0000313" key="2">
    <source>
        <dbReference type="Proteomes" id="UP000184211"/>
    </source>
</evidence>
<dbReference type="EMBL" id="FQWM01000001">
    <property type="protein sequence ID" value="SHG48268.1"/>
    <property type="molecule type" value="Genomic_DNA"/>
</dbReference>
<dbReference type="Proteomes" id="UP000184211">
    <property type="component" value="Unassembled WGS sequence"/>
</dbReference>
<dbReference type="AlphaFoldDB" id="A0A1M5K633"/>
<reference evidence="2" key="1">
    <citation type="submission" date="2016-11" db="EMBL/GenBank/DDBJ databases">
        <authorList>
            <person name="Varghese N."/>
            <person name="Submissions S."/>
        </authorList>
    </citation>
    <scope>NUCLEOTIDE SEQUENCE [LARGE SCALE GENOMIC DNA]</scope>
    <source>
        <strain evidence="2">DSM 28223</strain>
    </source>
</reference>
<protein>
    <submittedName>
        <fullName evidence="1">Uncharacterized protein</fullName>
    </submittedName>
</protein>
<sequence>MMPARYKFVTTAAMSRYRGFMSFRFTLCLSLGLTLPTLALANLVEVSCDDSARMVKTLERVMGAQRQGMGLRDPETMLEVWVTPRNGDWLIVQNYANGTSCIVAMGEHWEAIPADPV</sequence>
<organism evidence="1 2">
    <name type="scientific">Cognatishimia maritima</name>
    <dbReference type="NCBI Taxonomy" id="870908"/>
    <lineage>
        <taxon>Bacteria</taxon>
        <taxon>Pseudomonadati</taxon>
        <taxon>Pseudomonadota</taxon>
        <taxon>Alphaproteobacteria</taxon>
        <taxon>Rhodobacterales</taxon>
        <taxon>Paracoccaceae</taxon>
        <taxon>Cognatishimia</taxon>
    </lineage>
</organism>